<evidence type="ECO:0000313" key="1">
    <source>
        <dbReference type="EMBL" id="KAI3803824.1"/>
    </source>
</evidence>
<dbReference type="EMBL" id="CM042027">
    <property type="protein sequence ID" value="KAI3803824.1"/>
    <property type="molecule type" value="Genomic_DNA"/>
</dbReference>
<sequence>MSEVLPLAQSSYRQEIISSQTIFCRRRLTHPLCNPPNSSLHRQRHHRHHHLGKDYSSFFNLSCFKHFFFSGLLYLKIGQVNRNTIDFGSKIL</sequence>
<organism evidence="1 2">
    <name type="scientific">Smallanthus sonchifolius</name>
    <dbReference type="NCBI Taxonomy" id="185202"/>
    <lineage>
        <taxon>Eukaryota</taxon>
        <taxon>Viridiplantae</taxon>
        <taxon>Streptophyta</taxon>
        <taxon>Embryophyta</taxon>
        <taxon>Tracheophyta</taxon>
        <taxon>Spermatophyta</taxon>
        <taxon>Magnoliopsida</taxon>
        <taxon>eudicotyledons</taxon>
        <taxon>Gunneridae</taxon>
        <taxon>Pentapetalae</taxon>
        <taxon>asterids</taxon>
        <taxon>campanulids</taxon>
        <taxon>Asterales</taxon>
        <taxon>Asteraceae</taxon>
        <taxon>Asteroideae</taxon>
        <taxon>Heliantheae alliance</taxon>
        <taxon>Millerieae</taxon>
        <taxon>Smallanthus</taxon>
    </lineage>
</organism>
<reference evidence="2" key="1">
    <citation type="journal article" date="2022" name="Mol. Ecol. Resour.">
        <title>The genomes of chicory, endive, great burdock and yacon provide insights into Asteraceae palaeo-polyploidization history and plant inulin production.</title>
        <authorList>
            <person name="Fan W."/>
            <person name="Wang S."/>
            <person name="Wang H."/>
            <person name="Wang A."/>
            <person name="Jiang F."/>
            <person name="Liu H."/>
            <person name="Zhao H."/>
            <person name="Xu D."/>
            <person name="Zhang Y."/>
        </authorList>
    </citation>
    <scope>NUCLEOTIDE SEQUENCE [LARGE SCALE GENOMIC DNA]</scope>
    <source>
        <strain evidence="2">cv. Yunnan</strain>
    </source>
</reference>
<evidence type="ECO:0000313" key="2">
    <source>
        <dbReference type="Proteomes" id="UP001056120"/>
    </source>
</evidence>
<accession>A0ACB9I740</accession>
<proteinExistence type="predicted"/>
<name>A0ACB9I740_9ASTR</name>
<keyword evidence="2" id="KW-1185">Reference proteome</keyword>
<comment type="caution">
    <text evidence="1">The sequence shown here is derived from an EMBL/GenBank/DDBJ whole genome shotgun (WGS) entry which is preliminary data.</text>
</comment>
<protein>
    <submittedName>
        <fullName evidence="1">Uncharacterized protein</fullName>
    </submittedName>
</protein>
<reference evidence="1 2" key="2">
    <citation type="journal article" date="2022" name="Mol. Ecol. Resour.">
        <title>The genomes of chicory, endive, great burdock and yacon provide insights into Asteraceae paleo-polyploidization history and plant inulin production.</title>
        <authorList>
            <person name="Fan W."/>
            <person name="Wang S."/>
            <person name="Wang H."/>
            <person name="Wang A."/>
            <person name="Jiang F."/>
            <person name="Liu H."/>
            <person name="Zhao H."/>
            <person name="Xu D."/>
            <person name="Zhang Y."/>
        </authorList>
    </citation>
    <scope>NUCLEOTIDE SEQUENCE [LARGE SCALE GENOMIC DNA]</scope>
    <source>
        <strain evidence="2">cv. Yunnan</strain>
        <tissue evidence="1">Leaves</tissue>
    </source>
</reference>
<dbReference type="Proteomes" id="UP001056120">
    <property type="component" value="Linkage Group LG10"/>
</dbReference>
<gene>
    <name evidence="1" type="ORF">L1987_31986</name>
</gene>